<dbReference type="InParanoid" id="A0A1D6QKL5"/>
<dbReference type="CDD" id="cd00086">
    <property type="entry name" value="homeodomain"/>
    <property type="match status" value="1"/>
</dbReference>
<comment type="subcellular location">
    <subcellularLocation>
        <location evidence="1">Nucleus</location>
    </subcellularLocation>
</comment>
<dbReference type="PANTHER" id="PTHR12565:SF184">
    <property type="entry name" value="BHLH TRANSCRIPTION FACTOR"/>
    <property type="match status" value="1"/>
</dbReference>
<dbReference type="EMBL" id="CM000780">
    <property type="protein sequence ID" value="AQK58261.1"/>
    <property type="molecule type" value="Genomic_DNA"/>
</dbReference>
<dbReference type="InterPro" id="IPR024097">
    <property type="entry name" value="bHLH_ZIP_TF"/>
</dbReference>
<dbReference type="GO" id="GO:0005634">
    <property type="term" value="C:nucleus"/>
    <property type="evidence" value="ECO:0007669"/>
    <property type="project" value="UniProtKB-SubCell"/>
</dbReference>
<dbReference type="PANTHER" id="PTHR12565">
    <property type="entry name" value="STEROL REGULATORY ELEMENT-BINDING PROTEIN"/>
    <property type="match status" value="1"/>
</dbReference>
<sequence length="136" mass="15873">MLESVWILLAVRLLMLMCQFSETGVMHSIQIYTKSNLYYQFDNYMYPIVLVNVVGKAVMLGEIINYVQSLQRQVEVNFHYQFTTGMTHFLQFMSMKLPTVNPQVDLNSLPNVLPKDAQKQELARQVHLSARQVEVW</sequence>
<dbReference type="GO" id="GO:0006355">
    <property type="term" value="P:regulation of DNA-templated transcription"/>
    <property type="evidence" value="ECO:0007669"/>
    <property type="project" value="InterPro"/>
</dbReference>
<organism evidence="3">
    <name type="scientific">Zea mays</name>
    <name type="common">Maize</name>
    <dbReference type="NCBI Taxonomy" id="4577"/>
    <lineage>
        <taxon>Eukaryota</taxon>
        <taxon>Viridiplantae</taxon>
        <taxon>Streptophyta</taxon>
        <taxon>Embryophyta</taxon>
        <taxon>Tracheophyta</taxon>
        <taxon>Spermatophyta</taxon>
        <taxon>Magnoliopsida</taxon>
        <taxon>Liliopsida</taxon>
        <taxon>Poales</taxon>
        <taxon>Poaceae</taxon>
        <taxon>PACMAD clade</taxon>
        <taxon>Panicoideae</taxon>
        <taxon>Andropogonodae</taxon>
        <taxon>Andropogoneae</taxon>
        <taxon>Tripsacinae</taxon>
        <taxon>Zea</taxon>
    </lineage>
</organism>
<evidence type="ECO:0000256" key="1">
    <source>
        <dbReference type="ARBA" id="ARBA00004123"/>
    </source>
</evidence>
<accession>A0A1D6QKL5</accession>
<reference evidence="3" key="1">
    <citation type="submission" date="2015-12" db="EMBL/GenBank/DDBJ databases">
        <title>Update maize B73 reference genome by single molecule sequencing technologies.</title>
        <authorList>
            <consortium name="Maize Genome Sequencing Project"/>
            <person name="Ware D."/>
        </authorList>
    </citation>
    <scope>NUCLEOTIDE SEQUENCE</scope>
    <source>
        <tissue evidence="3">Seedling</tissue>
    </source>
</reference>
<proteinExistence type="predicted"/>
<dbReference type="GO" id="GO:0003677">
    <property type="term" value="F:DNA binding"/>
    <property type="evidence" value="ECO:0007669"/>
    <property type="project" value="InterPro"/>
</dbReference>
<keyword evidence="2" id="KW-0539">Nucleus</keyword>
<evidence type="ECO:0000313" key="3">
    <source>
        <dbReference type="EMBL" id="AQK58261.1"/>
    </source>
</evidence>
<protein>
    <submittedName>
        <fullName evidence="3">Uncharacterized protein</fullName>
    </submittedName>
</protein>
<dbReference type="AlphaFoldDB" id="A0A1D6QKL5"/>
<dbReference type="InterPro" id="IPR001356">
    <property type="entry name" value="HD"/>
</dbReference>
<gene>
    <name evidence="3" type="ORF">ZEAMMB73_Zm00001d052869</name>
</gene>
<evidence type="ECO:0000256" key="2">
    <source>
        <dbReference type="ARBA" id="ARBA00023242"/>
    </source>
</evidence>
<name>A0A1D6QKL5_MAIZE</name>
<dbReference type="ExpressionAtlas" id="A0A1D6QKL5">
    <property type="expression patterns" value="baseline and differential"/>
</dbReference>